<sequence length="277" mass="29112">MGALMGLLLDPGLTGYTLAPDGPTSPGRRTVDVLVARHHRLPRDRMGHRLSASGRSLIGQALTTTYGPRARVAPGALVRDAHRRWSVPSLGLNASVAHCGEFSAVAFAPAAHAIGVDVQDERDRPYALRWLGDLLAREEPATIRDFAECEALIKASHLTKETFAGTRLPEWRPGWRPMAERAGGEGATGGRTGPGTGARSGPGSGTGAETATGTRPGPGTGASAGTQITAPTPESARPTPTYHVRSLVLRPEGAPPLHLALACDAPVPVRFHHLERE</sequence>
<proteinExistence type="predicted"/>
<name>A0ABW6DVM9_9ACTN</name>
<evidence type="ECO:0000313" key="3">
    <source>
        <dbReference type="Proteomes" id="UP001598300"/>
    </source>
</evidence>
<protein>
    <recommendedName>
        <fullName evidence="4">Phosphopantetheinyl transferase</fullName>
    </recommendedName>
</protein>
<reference evidence="2 3" key="1">
    <citation type="submission" date="2024-09" db="EMBL/GenBank/DDBJ databases">
        <title>The Natural Products Discovery Center: Release of the First 8490 Sequenced Strains for Exploring Actinobacteria Biosynthetic Diversity.</title>
        <authorList>
            <person name="Kalkreuter E."/>
            <person name="Kautsar S.A."/>
            <person name="Yang D."/>
            <person name="Bader C.D."/>
            <person name="Teijaro C.N."/>
            <person name="Fluegel L."/>
            <person name="Davis C.M."/>
            <person name="Simpson J.R."/>
            <person name="Lauterbach L."/>
            <person name="Steele A.D."/>
            <person name="Gui C."/>
            <person name="Meng S."/>
            <person name="Li G."/>
            <person name="Viehrig K."/>
            <person name="Ye F."/>
            <person name="Su P."/>
            <person name="Kiefer A.F."/>
            <person name="Nichols A."/>
            <person name="Cepeda A.J."/>
            <person name="Yan W."/>
            <person name="Fan B."/>
            <person name="Jiang Y."/>
            <person name="Adhikari A."/>
            <person name="Zheng C.-J."/>
            <person name="Schuster L."/>
            <person name="Cowan T.M."/>
            <person name="Smanski M.J."/>
            <person name="Chevrette M.G."/>
            <person name="De Carvalho L.P.S."/>
            <person name="Shen B."/>
        </authorList>
    </citation>
    <scope>NUCLEOTIDE SEQUENCE [LARGE SCALE GENOMIC DNA]</scope>
    <source>
        <strain evidence="2 3">NPDC058584</strain>
    </source>
</reference>
<accession>A0ABW6DVM9</accession>
<evidence type="ECO:0000313" key="2">
    <source>
        <dbReference type="EMBL" id="MFD3956766.1"/>
    </source>
</evidence>
<gene>
    <name evidence="2" type="ORF">ACFWR3_11835</name>
</gene>
<organism evidence="2 3">
    <name type="scientific">Streptomyces bacillaris</name>
    <dbReference type="NCBI Taxonomy" id="68179"/>
    <lineage>
        <taxon>Bacteria</taxon>
        <taxon>Bacillati</taxon>
        <taxon>Actinomycetota</taxon>
        <taxon>Actinomycetes</taxon>
        <taxon>Kitasatosporales</taxon>
        <taxon>Streptomycetaceae</taxon>
        <taxon>Streptomyces</taxon>
    </lineage>
</organism>
<evidence type="ECO:0008006" key="4">
    <source>
        <dbReference type="Google" id="ProtNLM"/>
    </source>
</evidence>
<feature type="compositionally biased region" description="Gly residues" evidence="1">
    <location>
        <begin position="184"/>
        <end position="206"/>
    </location>
</feature>
<keyword evidence="3" id="KW-1185">Reference proteome</keyword>
<dbReference type="EMBL" id="JBHXPM010000009">
    <property type="protein sequence ID" value="MFD3956766.1"/>
    <property type="molecule type" value="Genomic_DNA"/>
</dbReference>
<comment type="caution">
    <text evidence="2">The sequence shown here is derived from an EMBL/GenBank/DDBJ whole genome shotgun (WGS) entry which is preliminary data.</text>
</comment>
<feature type="region of interest" description="Disordered" evidence="1">
    <location>
        <begin position="168"/>
        <end position="240"/>
    </location>
</feature>
<dbReference type="Proteomes" id="UP001598300">
    <property type="component" value="Unassembled WGS sequence"/>
</dbReference>
<evidence type="ECO:0000256" key="1">
    <source>
        <dbReference type="SAM" id="MobiDB-lite"/>
    </source>
</evidence>
<dbReference type="RefSeq" id="WP_381300613.1">
    <property type="nucleotide sequence ID" value="NZ_JBHVRE010000001.1"/>
</dbReference>